<reference evidence="5 6" key="1">
    <citation type="submission" date="2015-01" db="EMBL/GenBank/DDBJ databases">
        <title>Draft genome sequence of Leucobacter komagatae strain VKM ST2845.</title>
        <authorList>
            <person name="Karlyshev A.V."/>
            <person name="Kudryashova E.B."/>
        </authorList>
    </citation>
    <scope>NUCLEOTIDE SEQUENCE [LARGE SCALE GENOMIC DNA]</scope>
    <source>
        <strain evidence="5 6">VKM ST2845</strain>
    </source>
</reference>
<keyword evidence="6" id="KW-1185">Reference proteome</keyword>
<comment type="similarity">
    <text evidence="1">Belongs to the HipA Ser/Thr kinase family.</text>
</comment>
<evidence type="ECO:0000256" key="2">
    <source>
        <dbReference type="ARBA" id="ARBA00022679"/>
    </source>
</evidence>
<evidence type="ECO:0000259" key="4">
    <source>
        <dbReference type="Pfam" id="PF07804"/>
    </source>
</evidence>
<dbReference type="AlphaFoldDB" id="A0A0D0H8R2"/>
<dbReference type="Gene3D" id="1.10.1070.20">
    <property type="match status" value="1"/>
</dbReference>
<comment type="caution">
    <text evidence="5">The sequence shown here is derived from an EMBL/GenBank/DDBJ whole genome shotgun (WGS) entry which is preliminary data.</text>
</comment>
<name>A0A0D0H8R2_9MICO</name>
<dbReference type="Proteomes" id="UP000032120">
    <property type="component" value="Unassembled WGS sequence"/>
</dbReference>
<dbReference type="PANTHER" id="PTHR37419">
    <property type="entry name" value="SERINE/THREONINE-PROTEIN KINASE TOXIN HIPA"/>
    <property type="match status" value="1"/>
</dbReference>
<dbReference type="Pfam" id="PF07804">
    <property type="entry name" value="HipA_C"/>
    <property type="match status" value="1"/>
</dbReference>
<keyword evidence="2" id="KW-0808">Transferase</keyword>
<proteinExistence type="inferred from homology"/>
<protein>
    <recommendedName>
        <fullName evidence="4">HipA-like C-terminal domain-containing protein</fullName>
    </recommendedName>
</protein>
<dbReference type="GO" id="GO:0005829">
    <property type="term" value="C:cytosol"/>
    <property type="evidence" value="ECO:0007669"/>
    <property type="project" value="TreeGrafter"/>
</dbReference>
<feature type="domain" description="HipA-like C-terminal" evidence="4">
    <location>
        <begin position="49"/>
        <end position="278"/>
    </location>
</feature>
<sequence length="312" mass="33854">MLHADSQGISQETAFTSLALEDQVAARIADIKQTGEPFSTAEGSPLPRFSLAGAQAKFALSITDSGELFWSDSATPSTHIIKPESAAHSGLELVEAATLALARRVGIFAPAATQFSFLGETAFMIQRFDRAPSPGTETVARLHVEDMAQALGPQAADKYQVDAAEIVDLLRRHNGEDTEAYAFFAQYVFNTLIGNADAHAKNYSIMHQQGGNVTVSPLYDAIPIGFFPGYDQDLSMPVADENRAGAVRQEHWLVTAREIGLDADHVLAILRATAEGILEHLDATLGEVEHSRVTVERLDSLRRNAERQLRAQ</sequence>
<dbReference type="EMBL" id="JXSQ01000002">
    <property type="protein sequence ID" value="KIP53560.1"/>
    <property type="molecule type" value="Genomic_DNA"/>
</dbReference>
<evidence type="ECO:0000256" key="3">
    <source>
        <dbReference type="ARBA" id="ARBA00022777"/>
    </source>
</evidence>
<keyword evidence="3" id="KW-0418">Kinase</keyword>
<accession>A0A0D0H8R2</accession>
<dbReference type="PANTHER" id="PTHR37419:SF1">
    <property type="entry name" value="SERINE_THREONINE-PROTEIN KINASE TOXIN HIPA"/>
    <property type="match status" value="1"/>
</dbReference>
<evidence type="ECO:0000313" key="6">
    <source>
        <dbReference type="Proteomes" id="UP000032120"/>
    </source>
</evidence>
<dbReference type="InterPro" id="IPR052028">
    <property type="entry name" value="HipA_Ser/Thr_kinase"/>
</dbReference>
<organism evidence="5 6">
    <name type="scientific">Leucobacter komagatae</name>
    <dbReference type="NCBI Taxonomy" id="55969"/>
    <lineage>
        <taxon>Bacteria</taxon>
        <taxon>Bacillati</taxon>
        <taxon>Actinomycetota</taxon>
        <taxon>Actinomycetes</taxon>
        <taxon>Micrococcales</taxon>
        <taxon>Microbacteriaceae</taxon>
        <taxon>Leucobacter</taxon>
    </lineage>
</organism>
<gene>
    <name evidence="5" type="ORF">SD72_02500</name>
</gene>
<evidence type="ECO:0000256" key="1">
    <source>
        <dbReference type="ARBA" id="ARBA00010164"/>
    </source>
</evidence>
<evidence type="ECO:0000313" key="5">
    <source>
        <dbReference type="EMBL" id="KIP53560.1"/>
    </source>
</evidence>
<dbReference type="InterPro" id="IPR012893">
    <property type="entry name" value="HipA-like_C"/>
</dbReference>
<dbReference type="GO" id="GO:0004674">
    <property type="term" value="F:protein serine/threonine kinase activity"/>
    <property type="evidence" value="ECO:0007669"/>
    <property type="project" value="TreeGrafter"/>
</dbReference>